<evidence type="ECO:0000313" key="2">
    <source>
        <dbReference type="EMBL" id="KEQ22321.1"/>
    </source>
</evidence>
<dbReference type="RefSeq" id="WP_036691604.1">
    <property type="nucleotide sequence ID" value="NZ_JNVM01000040.1"/>
</dbReference>
<evidence type="ECO:0000256" key="1">
    <source>
        <dbReference type="SAM" id="MobiDB-lite"/>
    </source>
</evidence>
<gene>
    <name evidence="2" type="ORF">ET33_26500</name>
</gene>
<keyword evidence="3" id="KW-1185">Reference proteome</keyword>
<sequence>MTKQRHVGQSFRAVVMPIKIKNGIPTVISLGGRVYILQAQDQFRGENGGKHGGKGRIDYKRSCREQ</sequence>
<comment type="caution">
    <text evidence="2">The sequence shown here is derived from an EMBL/GenBank/DDBJ whole genome shotgun (WGS) entry which is preliminary data.</text>
</comment>
<dbReference type="Proteomes" id="UP000028123">
    <property type="component" value="Unassembled WGS sequence"/>
</dbReference>
<reference evidence="2 3" key="1">
    <citation type="submission" date="2014-06" db="EMBL/GenBank/DDBJ databases">
        <title>Draft genome sequence of Paenibacillus sp. MSt1.</title>
        <authorList>
            <person name="Aw Y.K."/>
            <person name="Ong K.S."/>
            <person name="Gan H.M."/>
            <person name="Lee S.M."/>
        </authorList>
    </citation>
    <scope>NUCLEOTIDE SEQUENCE [LARGE SCALE GENOMIC DNA]</scope>
    <source>
        <strain evidence="2 3">MSt1</strain>
    </source>
</reference>
<organism evidence="2 3">
    <name type="scientific">Paenibacillus tyrfis</name>
    <dbReference type="NCBI Taxonomy" id="1501230"/>
    <lineage>
        <taxon>Bacteria</taxon>
        <taxon>Bacillati</taxon>
        <taxon>Bacillota</taxon>
        <taxon>Bacilli</taxon>
        <taxon>Bacillales</taxon>
        <taxon>Paenibacillaceae</taxon>
        <taxon>Paenibacillus</taxon>
    </lineage>
</organism>
<feature type="region of interest" description="Disordered" evidence="1">
    <location>
        <begin position="44"/>
        <end position="66"/>
    </location>
</feature>
<accession>A0A081NV48</accession>
<dbReference type="EMBL" id="JNVM01000040">
    <property type="protein sequence ID" value="KEQ22321.1"/>
    <property type="molecule type" value="Genomic_DNA"/>
</dbReference>
<dbReference type="OrthoDB" id="2664171at2"/>
<name>A0A081NV48_9BACL</name>
<evidence type="ECO:0000313" key="3">
    <source>
        <dbReference type="Proteomes" id="UP000028123"/>
    </source>
</evidence>
<proteinExistence type="predicted"/>
<protein>
    <submittedName>
        <fullName evidence="2">Uncharacterized protein</fullName>
    </submittedName>
</protein>
<dbReference type="AlphaFoldDB" id="A0A081NV48"/>